<reference evidence="11 12" key="1">
    <citation type="journal article" date="2015" name="Genome Announc.">
        <title>Draft Genome of the Euendolithic (true boring) Cyanobacterium Mastigocoleus testarum strain BC008.</title>
        <authorList>
            <person name="Guida B.S."/>
            <person name="Garcia-Pichel F."/>
        </authorList>
    </citation>
    <scope>NUCLEOTIDE SEQUENCE [LARGE SCALE GENOMIC DNA]</scope>
    <source>
        <strain evidence="11 12">BC008</strain>
    </source>
</reference>
<protein>
    <recommendedName>
        <fullName evidence="2">histidine kinase</fullName>
        <ecNumber evidence="2">2.7.13.3</ecNumber>
    </recommendedName>
</protein>
<dbReference type="InterPro" id="IPR050482">
    <property type="entry name" value="Sensor_HK_TwoCompSys"/>
</dbReference>
<keyword evidence="7" id="KW-0067">ATP-binding</keyword>
<dbReference type="GO" id="GO:0016020">
    <property type="term" value="C:membrane"/>
    <property type="evidence" value="ECO:0007669"/>
    <property type="project" value="InterPro"/>
</dbReference>
<evidence type="ECO:0000313" key="11">
    <source>
        <dbReference type="EMBL" id="KST62078.1"/>
    </source>
</evidence>
<keyword evidence="9" id="KW-1133">Transmembrane helix</keyword>
<evidence type="ECO:0000256" key="9">
    <source>
        <dbReference type="SAM" id="Phobius"/>
    </source>
</evidence>
<dbReference type="SUPFAM" id="SSF55874">
    <property type="entry name" value="ATPase domain of HSP90 chaperone/DNA topoisomerase II/histidine kinase"/>
    <property type="match status" value="1"/>
</dbReference>
<organism evidence="11 12">
    <name type="scientific">Mastigocoleus testarum BC008</name>
    <dbReference type="NCBI Taxonomy" id="371196"/>
    <lineage>
        <taxon>Bacteria</taxon>
        <taxon>Bacillati</taxon>
        <taxon>Cyanobacteriota</taxon>
        <taxon>Cyanophyceae</taxon>
        <taxon>Nostocales</taxon>
        <taxon>Hapalosiphonaceae</taxon>
        <taxon>Mastigocoleus</taxon>
    </lineage>
</organism>
<evidence type="ECO:0000256" key="1">
    <source>
        <dbReference type="ARBA" id="ARBA00000085"/>
    </source>
</evidence>
<dbReference type="PROSITE" id="PS50109">
    <property type="entry name" value="HIS_KIN"/>
    <property type="match status" value="1"/>
</dbReference>
<dbReference type="EMBL" id="LMTZ01000163">
    <property type="protein sequence ID" value="KST62078.1"/>
    <property type="molecule type" value="Genomic_DNA"/>
</dbReference>
<sequence length="405" mass="45989">MNDSITFKNHPFKFLLYLEWTLLTIAILIEFIPIKTPLVSTYKPFQGAIESPILNLICLVIFAVIGLKLPKANQSTKIIYIVAEVLLIFLAIFSSKSIRLFAPLYIIMVIRSCLMFQWLGRIAVSLISFALFSFTFINILHGKEYMNCAQVKLRFLPINIIFPFGLTFLFILLFMNAIISERQSRDKLLIANEKLRQYALKIENQATLEERSRIAREIHDSLGHSLTALNLQLETAIKLWELNPKKAEYFLARAKELGSQALQDVRNSVSTLRSNTLQYKSLEEAIAVLIEDFQKTNNILPKYQIKIEHPLSIEINTAIYRIIQESLTNISKHSQATAVTFKITTTINNLRLVLKDNGKGFDVKQNTSGFGLQSIRDRTLALGGNLNIKTAPNSGCKIIVEIPLI</sequence>
<dbReference type="AlphaFoldDB" id="A0A0V7ZC41"/>
<dbReference type="PANTHER" id="PTHR24421">
    <property type="entry name" value="NITRATE/NITRITE SENSOR PROTEIN NARX-RELATED"/>
    <property type="match status" value="1"/>
</dbReference>
<dbReference type="Pfam" id="PF07730">
    <property type="entry name" value="HisKA_3"/>
    <property type="match status" value="1"/>
</dbReference>
<dbReference type="InterPro" id="IPR036890">
    <property type="entry name" value="HATPase_C_sf"/>
</dbReference>
<proteinExistence type="predicted"/>
<accession>A0A0V7ZC41</accession>
<comment type="caution">
    <text evidence="11">The sequence shown here is derived from an EMBL/GenBank/DDBJ whole genome shotgun (WGS) entry which is preliminary data.</text>
</comment>
<feature type="transmembrane region" description="Helical" evidence="9">
    <location>
        <begin position="52"/>
        <end position="69"/>
    </location>
</feature>
<dbReference type="Pfam" id="PF02518">
    <property type="entry name" value="HATPase_c"/>
    <property type="match status" value="1"/>
</dbReference>
<evidence type="ECO:0000256" key="2">
    <source>
        <dbReference type="ARBA" id="ARBA00012438"/>
    </source>
</evidence>
<keyword evidence="9" id="KW-0472">Membrane</keyword>
<dbReference type="GO" id="GO:0005524">
    <property type="term" value="F:ATP binding"/>
    <property type="evidence" value="ECO:0007669"/>
    <property type="project" value="UniProtKB-KW"/>
</dbReference>
<evidence type="ECO:0000256" key="7">
    <source>
        <dbReference type="ARBA" id="ARBA00022840"/>
    </source>
</evidence>
<evidence type="ECO:0000256" key="5">
    <source>
        <dbReference type="ARBA" id="ARBA00022741"/>
    </source>
</evidence>
<dbReference type="InterPro" id="IPR005467">
    <property type="entry name" value="His_kinase_dom"/>
</dbReference>
<gene>
    <name evidence="11" type="ORF">BC008_08590</name>
</gene>
<dbReference type="InterPro" id="IPR011712">
    <property type="entry name" value="Sig_transdc_His_kin_sub3_dim/P"/>
</dbReference>
<feature type="transmembrane region" description="Helical" evidence="9">
    <location>
        <begin position="12"/>
        <end position="32"/>
    </location>
</feature>
<dbReference type="InterPro" id="IPR003594">
    <property type="entry name" value="HATPase_dom"/>
</dbReference>
<dbReference type="CDD" id="cd16917">
    <property type="entry name" value="HATPase_UhpB-NarQ-NarX-like"/>
    <property type="match status" value="1"/>
</dbReference>
<keyword evidence="12" id="KW-1185">Reference proteome</keyword>
<dbReference type="RefSeq" id="WP_027846028.1">
    <property type="nucleotide sequence ID" value="NZ_LMTZ01000163.1"/>
</dbReference>
<dbReference type="Gene3D" id="1.20.5.1930">
    <property type="match status" value="1"/>
</dbReference>
<dbReference type="EC" id="2.7.13.3" evidence="2"/>
<evidence type="ECO:0000256" key="6">
    <source>
        <dbReference type="ARBA" id="ARBA00022777"/>
    </source>
</evidence>
<dbReference type="GO" id="GO:0000155">
    <property type="term" value="F:phosphorelay sensor kinase activity"/>
    <property type="evidence" value="ECO:0007669"/>
    <property type="project" value="InterPro"/>
</dbReference>
<keyword evidence="6" id="KW-0418">Kinase</keyword>
<keyword evidence="9" id="KW-0812">Transmembrane</keyword>
<keyword evidence="4" id="KW-0808">Transferase</keyword>
<dbReference type="Proteomes" id="UP000053372">
    <property type="component" value="Unassembled WGS sequence"/>
</dbReference>
<evidence type="ECO:0000313" key="12">
    <source>
        <dbReference type="Proteomes" id="UP000053372"/>
    </source>
</evidence>
<keyword evidence="5" id="KW-0547">Nucleotide-binding</keyword>
<evidence type="ECO:0000256" key="8">
    <source>
        <dbReference type="ARBA" id="ARBA00023012"/>
    </source>
</evidence>
<name>A0A0V7ZC41_9CYAN</name>
<feature type="domain" description="Histidine kinase" evidence="10">
    <location>
        <begin position="319"/>
        <end position="405"/>
    </location>
</feature>
<dbReference type="PANTHER" id="PTHR24421:SF10">
    <property type="entry name" value="NITRATE_NITRITE SENSOR PROTEIN NARQ"/>
    <property type="match status" value="1"/>
</dbReference>
<keyword evidence="8" id="KW-0902">Two-component regulatory system</keyword>
<dbReference type="OrthoDB" id="199946at2"/>
<feature type="transmembrane region" description="Helical" evidence="9">
    <location>
        <begin position="123"/>
        <end position="140"/>
    </location>
</feature>
<feature type="transmembrane region" description="Helical" evidence="9">
    <location>
        <begin position="160"/>
        <end position="179"/>
    </location>
</feature>
<feature type="transmembrane region" description="Helical" evidence="9">
    <location>
        <begin position="78"/>
        <end position="94"/>
    </location>
</feature>
<keyword evidence="3" id="KW-0597">Phosphoprotein</keyword>
<comment type="catalytic activity">
    <reaction evidence="1">
        <text>ATP + protein L-histidine = ADP + protein N-phospho-L-histidine.</text>
        <dbReference type="EC" id="2.7.13.3"/>
    </reaction>
</comment>
<dbReference type="SMART" id="SM00387">
    <property type="entry name" value="HATPase_c"/>
    <property type="match status" value="1"/>
</dbReference>
<evidence type="ECO:0000256" key="3">
    <source>
        <dbReference type="ARBA" id="ARBA00022553"/>
    </source>
</evidence>
<evidence type="ECO:0000256" key="4">
    <source>
        <dbReference type="ARBA" id="ARBA00022679"/>
    </source>
</evidence>
<dbReference type="Gene3D" id="3.30.565.10">
    <property type="entry name" value="Histidine kinase-like ATPase, C-terminal domain"/>
    <property type="match status" value="1"/>
</dbReference>
<dbReference type="GO" id="GO:0046983">
    <property type="term" value="F:protein dimerization activity"/>
    <property type="evidence" value="ECO:0007669"/>
    <property type="project" value="InterPro"/>
</dbReference>
<evidence type="ECO:0000259" key="10">
    <source>
        <dbReference type="PROSITE" id="PS50109"/>
    </source>
</evidence>